<evidence type="ECO:0000256" key="2">
    <source>
        <dbReference type="ARBA" id="ARBA00022692"/>
    </source>
</evidence>
<proteinExistence type="predicted"/>
<dbReference type="PANTHER" id="PTHR24186:SF50">
    <property type="entry name" value="ANKYRIN REPEAT-CONTAINING PROTEIN ITN1-LIKE ISOFORM X1"/>
    <property type="match status" value="1"/>
</dbReference>
<accession>A0AAD3SCG1</accession>
<dbReference type="Gene3D" id="1.25.40.20">
    <property type="entry name" value="Ankyrin repeat-containing domain"/>
    <property type="match status" value="1"/>
</dbReference>
<evidence type="ECO:0000313" key="8">
    <source>
        <dbReference type="EMBL" id="GMH08271.1"/>
    </source>
</evidence>
<dbReference type="SUPFAM" id="SSF48403">
    <property type="entry name" value="Ankyrin repeat"/>
    <property type="match status" value="1"/>
</dbReference>
<keyword evidence="4" id="KW-1133">Transmembrane helix</keyword>
<comment type="caution">
    <text evidence="8">The sequence shown here is derived from an EMBL/GenBank/DDBJ whole genome shotgun (WGS) entry which is preliminary data.</text>
</comment>
<organism evidence="8 9">
    <name type="scientific">Nepenthes gracilis</name>
    <name type="common">Slender pitcher plant</name>
    <dbReference type="NCBI Taxonomy" id="150966"/>
    <lineage>
        <taxon>Eukaryota</taxon>
        <taxon>Viridiplantae</taxon>
        <taxon>Streptophyta</taxon>
        <taxon>Embryophyta</taxon>
        <taxon>Tracheophyta</taxon>
        <taxon>Spermatophyta</taxon>
        <taxon>Magnoliopsida</taxon>
        <taxon>eudicotyledons</taxon>
        <taxon>Gunneridae</taxon>
        <taxon>Pentapetalae</taxon>
        <taxon>Caryophyllales</taxon>
        <taxon>Nepenthaceae</taxon>
        <taxon>Nepenthes</taxon>
    </lineage>
</organism>
<sequence>MERYLAGELSAAASEGNSGFLDKTQAPESVKELPEESYFLSCTGNTDDSILCIAASNGHVEFIVRHRGNSRQPVLLICQNSSKGDTPLHIAAKLPLLLLMVAEEGGVTAPWGAQNSGGDTPLHKVLRNKHQELVMYLLEEDHELASCINNERTVKIQLKKRPELIKTADNQKKTAQHYAAERGPKWHIELLLKKDRSCAYLLDAEGFTPLPKAPILGHLQAAHTILLYSPQSIAIFDNKSRNLLHAVKLESYQDGIELVKLPAITEHVNEPDQEGNSPPHLAVKDCDHVKANVLLSNRSIEANIKNGDVIAAIPAAISFAVVFAMPGGLDPQGNAILARKTLFKVSILSNESAMCSCMLVLLTVLWAKPIAQRAVNVRVIEIVLEKVEEVGNDKFAVVRSHCTLPEDLQMAHVIHGQRCRRSVLLHNLRQVASEALLGASNAKILRLISVSLLDRYNSRDT</sequence>
<evidence type="ECO:0000256" key="3">
    <source>
        <dbReference type="ARBA" id="ARBA00022737"/>
    </source>
</evidence>
<keyword evidence="9" id="KW-1185">Reference proteome</keyword>
<name>A0AAD3SCG1_NEPGR</name>
<dbReference type="InterPro" id="IPR026961">
    <property type="entry name" value="PGG_dom"/>
</dbReference>
<evidence type="ECO:0000313" key="9">
    <source>
        <dbReference type="Proteomes" id="UP001279734"/>
    </source>
</evidence>
<evidence type="ECO:0000256" key="4">
    <source>
        <dbReference type="ARBA" id="ARBA00022989"/>
    </source>
</evidence>
<reference evidence="8" key="1">
    <citation type="submission" date="2023-05" db="EMBL/GenBank/DDBJ databases">
        <title>Nepenthes gracilis genome sequencing.</title>
        <authorList>
            <person name="Fukushima K."/>
        </authorList>
    </citation>
    <scope>NUCLEOTIDE SEQUENCE</scope>
    <source>
        <strain evidence="8">SING2019-196</strain>
    </source>
</reference>
<dbReference type="InterPro" id="IPR036770">
    <property type="entry name" value="Ankyrin_rpt-contain_sf"/>
</dbReference>
<dbReference type="EMBL" id="BSYO01000008">
    <property type="protein sequence ID" value="GMH08271.1"/>
    <property type="molecule type" value="Genomic_DNA"/>
</dbReference>
<keyword evidence="2" id="KW-0812">Transmembrane</keyword>
<dbReference type="Pfam" id="PF13962">
    <property type="entry name" value="PGG"/>
    <property type="match status" value="1"/>
</dbReference>
<keyword evidence="6" id="KW-0472">Membrane</keyword>
<dbReference type="AlphaFoldDB" id="A0AAD3SCG1"/>
<dbReference type="InterPro" id="IPR002110">
    <property type="entry name" value="Ankyrin_rpt"/>
</dbReference>
<keyword evidence="3" id="KW-0677">Repeat</keyword>
<protein>
    <recommendedName>
        <fullName evidence="7">PGG domain-containing protein</fullName>
    </recommendedName>
</protein>
<dbReference type="Proteomes" id="UP001279734">
    <property type="component" value="Unassembled WGS sequence"/>
</dbReference>
<dbReference type="GO" id="GO:0005886">
    <property type="term" value="C:plasma membrane"/>
    <property type="evidence" value="ECO:0007669"/>
    <property type="project" value="TreeGrafter"/>
</dbReference>
<feature type="domain" description="PGG" evidence="7">
    <location>
        <begin position="309"/>
        <end position="372"/>
    </location>
</feature>
<evidence type="ECO:0000256" key="6">
    <source>
        <dbReference type="ARBA" id="ARBA00023136"/>
    </source>
</evidence>
<evidence type="ECO:0000256" key="1">
    <source>
        <dbReference type="ARBA" id="ARBA00004141"/>
    </source>
</evidence>
<dbReference type="PANTHER" id="PTHR24186">
    <property type="entry name" value="PROTEIN PHOSPHATASE 1 REGULATORY SUBUNIT"/>
    <property type="match status" value="1"/>
</dbReference>
<evidence type="ECO:0000256" key="5">
    <source>
        <dbReference type="ARBA" id="ARBA00023043"/>
    </source>
</evidence>
<evidence type="ECO:0000259" key="7">
    <source>
        <dbReference type="Pfam" id="PF13962"/>
    </source>
</evidence>
<keyword evidence="5" id="KW-0040">ANK repeat</keyword>
<gene>
    <name evidence="8" type="ORF">Nepgr_010111</name>
</gene>
<comment type="subcellular location">
    <subcellularLocation>
        <location evidence="1">Membrane</location>
        <topology evidence="1">Multi-pass membrane protein</topology>
    </subcellularLocation>
</comment>
<dbReference type="SMART" id="SM00248">
    <property type="entry name" value="ANK"/>
    <property type="match status" value="4"/>
</dbReference>